<dbReference type="Proteomes" id="UP000504635">
    <property type="component" value="Unplaced"/>
</dbReference>
<feature type="domain" description="Integrase catalytic" evidence="1">
    <location>
        <begin position="155"/>
        <end position="347"/>
    </location>
</feature>
<dbReference type="InterPro" id="IPR036397">
    <property type="entry name" value="RNaseH_sf"/>
</dbReference>
<sequence>MEKVLGHLTVDELQYATYTLIRLAQARYYLAEIRSLEQGNISRGSKLKSLSPFIDNNRLLGVGGRLSCSELNFNEKRPIILLNKHKITRLIILNEHYKQLHQGPQALLATIRLQYWPITGRRILRQVLSKCILCFRVRPKNFNVAMGNLPRERVVPSRPFTNCGIDFADPFEIKPNKLRGNKRIKVYLCAFVCFATKAVHLEIVSDLSTTSFLNCFKRFIGRRGLCSNIYTDNGTNFVGSRNELQNVYSFLRDSKTQSSFSDYFVDKGIRWHFIPPRSPHFGGIWEAVIKSAKYHIKRIVGLQVLTYEELETVVVQIESCLNSRPLTPLSENPDDLNTPGHFLIGTSLSSLPKTDLQDISITRVKRYEMLIKMVQRFWSKWSKDYLTQLQQRNKWF</sequence>
<keyword evidence="2" id="KW-1185">Reference proteome</keyword>
<dbReference type="OrthoDB" id="7788547at2759"/>
<dbReference type="PROSITE" id="PS50994">
    <property type="entry name" value="INTEGRASE"/>
    <property type="match status" value="1"/>
</dbReference>
<dbReference type="GeneID" id="115884017"/>
<organism evidence="2 3">
    <name type="scientific">Sitophilus oryzae</name>
    <name type="common">Rice weevil</name>
    <name type="synonym">Curculio oryzae</name>
    <dbReference type="NCBI Taxonomy" id="7048"/>
    <lineage>
        <taxon>Eukaryota</taxon>
        <taxon>Metazoa</taxon>
        <taxon>Ecdysozoa</taxon>
        <taxon>Arthropoda</taxon>
        <taxon>Hexapoda</taxon>
        <taxon>Insecta</taxon>
        <taxon>Pterygota</taxon>
        <taxon>Neoptera</taxon>
        <taxon>Endopterygota</taxon>
        <taxon>Coleoptera</taxon>
        <taxon>Polyphaga</taxon>
        <taxon>Cucujiformia</taxon>
        <taxon>Curculionidae</taxon>
        <taxon>Dryophthorinae</taxon>
        <taxon>Sitophilus</taxon>
    </lineage>
</organism>
<dbReference type="InterPro" id="IPR012337">
    <property type="entry name" value="RNaseH-like_sf"/>
</dbReference>
<dbReference type="Pfam" id="PF18701">
    <property type="entry name" value="DUF5641"/>
    <property type="match status" value="1"/>
</dbReference>
<dbReference type="InParanoid" id="A0A6J2Y3D6"/>
<evidence type="ECO:0000259" key="1">
    <source>
        <dbReference type="PROSITE" id="PS50994"/>
    </source>
</evidence>
<dbReference type="PANTHER" id="PTHR47331">
    <property type="entry name" value="PHD-TYPE DOMAIN-CONTAINING PROTEIN"/>
    <property type="match status" value="1"/>
</dbReference>
<evidence type="ECO:0000313" key="3">
    <source>
        <dbReference type="RefSeq" id="XP_030758318.1"/>
    </source>
</evidence>
<dbReference type="InterPro" id="IPR040676">
    <property type="entry name" value="DUF5641"/>
</dbReference>
<dbReference type="SUPFAM" id="SSF53098">
    <property type="entry name" value="Ribonuclease H-like"/>
    <property type="match status" value="1"/>
</dbReference>
<dbReference type="RefSeq" id="XP_030758318.1">
    <property type="nucleotide sequence ID" value="XM_030902458.1"/>
</dbReference>
<dbReference type="InterPro" id="IPR001584">
    <property type="entry name" value="Integrase_cat-core"/>
</dbReference>
<accession>A0A6J2Y3D6</accession>
<dbReference type="GO" id="GO:0003676">
    <property type="term" value="F:nucleic acid binding"/>
    <property type="evidence" value="ECO:0007669"/>
    <property type="project" value="InterPro"/>
</dbReference>
<dbReference type="GO" id="GO:0015074">
    <property type="term" value="P:DNA integration"/>
    <property type="evidence" value="ECO:0007669"/>
    <property type="project" value="InterPro"/>
</dbReference>
<dbReference type="KEGG" id="soy:115884017"/>
<proteinExistence type="predicted"/>
<name>A0A6J2Y3D6_SITOR</name>
<dbReference type="Gene3D" id="3.30.420.10">
    <property type="entry name" value="Ribonuclease H-like superfamily/Ribonuclease H"/>
    <property type="match status" value="1"/>
</dbReference>
<evidence type="ECO:0000313" key="2">
    <source>
        <dbReference type="Proteomes" id="UP000504635"/>
    </source>
</evidence>
<reference evidence="3" key="1">
    <citation type="submission" date="2025-08" db="UniProtKB">
        <authorList>
            <consortium name="RefSeq"/>
        </authorList>
    </citation>
    <scope>IDENTIFICATION</scope>
    <source>
        <tissue evidence="3">Gonads</tissue>
    </source>
</reference>
<dbReference type="AlphaFoldDB" id="A0A6J2Y3D6"/>
<gene>
    <name evidence="3" type="primary">LOC115884017</name>
</gene>
<protein>
    <submittedName>
        <fullName evidence="3">Uncharacterized protein LOC115884017</fullName>
    </submittedName>
</protein>